<dbReference type="InterPro" id="IPR027417">
    <property type="entry name" value="P-loop_NTPase"/>
</dbReference>
<dbReference type="InterPro" id="IPR003593">
    <property type="entry name" value="AAA+_ATPase"/>
</dbReference>
<reference evidence="2" key="1">
    <citation type="journal article" date="2022" name="G3 (Bethesda)">
        <title>Unveiling the complete genome sequence of Alicyclobacillus acidoterrestris DSM 3922T, a taint-producing strain.</title>
        <authorList>
            <person name="Leonardo I.C."/>
            <person name="Barreto Crespo M.T."/>
            <person name="Gaspar F.B."/>
        </authorList>
    </citation>
    <scope>NUCLEOTIDE SEQUENCE [LARGE SCALE GENOMIC DNA]</scope>
    <source>
        <strain evidence="2">DSM 3922</strain>
    </source>
</reference>
<dbReference type="Proteomes" id="UP000829401">
    <property type="component" value="Chromosome"/>
</dbReference>
<organism evidence="1 2">
    <name type="scientific">Alicyclobacillus acidoterrestris (strain ATCC 49025 / DSM 3922 / CIP 106132 / NCIMB 13137 / GD3B)</name>
    <dbReference type="NCBI Taxonomy" id="1356854"/>
    <lineage>
        <taxon>Bacteria</taxon>
        <taxon>Bacillati</taxon>
        <taxon>Bacillota</taxon>
        <taxon>Bacilli</taxon>
        <taxon>Bacillales</taxon>
        <taxon>Alicyclobacillaceae</taxon>
        <taxon>Alicyclobacillus</taxon>
    </lineage>
</organism>
<sequence>MAGFKKATKQQSRLRMGLIAPAGAGKTYTALSIGTNLGNRVAVIDTERGSASKYAGKFDFDVLELDTYSPQNYIDAIHLAEANGYEVLIIDSLSHAWMGKGGALEMVDKAATRSQSRNTYFAWRDVTPLHNALIDAILQSPMHIIATMRAKTEYVIENINGKQVPKKIGLAPIQRDGMEFEFDIVADIDTDHNMIVTKTRCDELADAVINKPGKDVVDTIRNWLSDGVENELSYDELLQRALNNVYAKGWAQDVILTKFQETTGYADPNQLKTDPDAINKVKLFLAASQQ</sequence>
<dbReference type="eggNOG" id="COG1192">
    <property type="taxonomic scope" value="Bacteria"/>
</dbReference>
<name>T0BU60_ALIAG</name>
<dbReference type="STRING" id="1356854.N007_05745"/>
<dbReference type="SUPFAM" id="SSF52540">
    <property type="entry name" value="P-loop containing nucleoside triphosphate hydrolases"/>
    <property type="match status" value="1"/>
</dbReference>
<accession>T0BU60</accession>
<dbReference type="OrthoDB" id="1625426at2"/>
<dbReference type="KEGG" id="aaco:K1I37_14785"/>
<evidence type="ECO:0000313" key="2">
    <source>
        <dbReference type="Proteomes" id="UP000829401"/>
    </source>
</evidence>
<dbReference type="Pfam" id="PF13479">
    <property type="entry name" value="AAA_24"/>
    <property type="match status" value="1"/>
</dbReference>
<accession>A0A9E6ZGB1</accession>
<dbReference type="GO" id="GO:0005524">
    <property type="term" value="F:ATP binding"/>
    <property type="evidence" value="ECO:0007669"/>
    <property type="project" value="UniProtKB-KW"/>
</dbReference>
<dbReference type="SMART" id="SM00382">
    <property type="entry name" value="AAA"/>
    <property type="match status" value="1"/>
</dbReference>
<keyword evidence="1" id="KW-0067">ATP-binding</keyword>
<dbReference type="Gene3D" id="3.40.50.300">
    <property type="entry name" value="P-loop containing nucleotide triphosphate hydrolases"/>
    <property type="match status" value="1"/>
</dbReference>
<dbReference type="RefSeq" id="WP_021296192.1">
    <property type="nucleotide sequence ID" value="NZ_AURB01000124.1"/>
</dbReference>
<dbReference type="AlphaFoldDB" id="T0BU60"/>
<keyword evidence="2" id="KW-1185">Reference proteome</keyword>
<gene>
    <name evidence="1" type="ORF">K1I37_14785</name>
</gene>
<dbReference type="EMBL" id="CP080467">
    <property type="protein sequence ID" value="UNO47938.1"/>
    <property type="molecule type" value="Genomic_DNA"/>
</dbReference>
<evidence type="ECO:0000313" key="1">
    <source>
        <dbReference type="EMBL" id="UNO47938.1"/>
    </source>
</evidence>
<proteinExistence type="predicted"/>
<protein>
    <submittedName>
        <fullName evidence="1">ATP-binding protein</fullName>
    </submittedName>
</protein>
<keyword evidence="1" id="KW-0547">Nucleotide-binding</keyword>